<sequence>MKKIFSSIVLVILITISLLFYRFNTINTIQNEKKEILYEFENFCIENGIPDSKKEFENFVIYANQINTVKYKSFENEYSFERKKDSVTVSVKNILNFNDKKFNIIETKIDTSKICDEDRLLKYLSFNQYSSDSNYLIFNKKLEYFTSKKL</sequence>
<gene>
    <name evidence="2" type="ORF">AAEO58_04430</name>
</gene>
<evidence type="ECO:0008006" key="4">
    <source>
        <dbReference type="Google" id="ProtNLM"/>
    </source>
</evidence>
<accession>A0ABU9I659</accession>
<evidence type="ECO:0000313" key="3">
    <source>
        <dbReference type="Proteomes" id="UP001393056"/>
    </source>
</evidence>
<reference evidence="2 3" key="1">
    <citation type="submission" date="2024-04" db="EMBL/GenBank/DDBJ databases">
        <title>Flavobacterium sp. DGU41 16S ribosomal RNA gene Genome sequencing and assembly.</title>
        <authorList>
            <person name="Park S."/>
        </authorList>
    </citation>
    <scope>NUCLEOTIDE SEQUENCE [LARGE SCALE GENOMIC DNA]</scope>
    <source>
        <strain evidence="2 3">DGU41</strain>
    </source>
</reference>
<evidence type="ECO:0000313" key="2">
    <source>
        <dbReference type="EMBL" id="MEL1247282.1"/>
    </source>
</evidence>
<dbReference type="RefSeq" id="WP_341682200.1">
    <property type="nucleotide sequence ID" value="NZ_JBBYHT010000001.1"/>
</dbReference>
<organism evidence="2 3">
    <name type="scientific">Flavobacterium helocola</name>
    <dbReference type="NCBI Taxonomy" id="3139139"/>
    <lineage>
        <taxon>Bacteria</taxon>
        <taxon>Pseudomonadati</taxon>
        <taxon>Bacteroidota</taxon>
        <taxon>Flavobacteriia</taxon>
        <taxon>Flavobacteriales</taxon>
        <taxon>Flavobacteriaceae</taxon>
        <taxon>Flavobacterium</taxon>
    </lineage>
</organism>
<name>A0ABU9I659_9FLAO</name>
<evidence type="ECO:0000256" key="1">
    <source>
        <dbReference type="SAM" id="Phobius"/>
    </source>
</evidence>
<dbReference type="Proteomes" id="UP001393056">
    <property type="component" value="Unassembled WGS sequence"/>
</dbReference>
<feature type="transmembrane region" description="Helical" evidence="1">
    <location>
        <begin position="6"/>
        <end position="24"/>
    </location>
</feature>
<keyword evidence="3" id="KW-1185">Reference proteome</keyword>
<keyword evidence="1" id="KW-1133">Transmembrane helix</keyword>
<comment type="caution">
    <text evidence="2">The sequence shown here is derived from an EMBL/GenBank/DDBJ whole genome shotgun (WGS) entry which is preliminary data.</text>
</comment>
<dbReference type="EMBL" id="JBBYHT010000001">
    <property type="protein sequence ID" value="MEL1247282.1"/>
    <property type="molecule type" value="Genomic_DNA"/>
</dbReference>
<keyword evidence="1" id="KW-0812">Transmembrane</keyword>
<keyword evidence="1" id="KW-0472">Membrane</keyword>
<protein>
    <recommendedName>
        <fullName evidence="4">Lipoprotein</fullName>
    </recommendedName>
</protein>
<proteinExistence type="predicted"/>